<feature type="DNA-binding region" description="H-T-H motif" evidence="3">
    <location>
        <begin position="38"/>
        <end position="57"/>
    </location>
</feature>
<dbReference type="EMBL" id="JACCBX010000002">
    <property type="protein sequence ID" value="NYE04206.1"/>
    <property type="molecule type" value="Genomic_DNA"/>
</dbReference>
<dbReference type="InterPro" id="IPR001647">
    <property type="entry name" value="HTH_TetR"/>
</dbReference>
<dbReference type="InterPro" id="IPR009057">
    <property type="entry name" value="Homeodomain-like_sf"/>
</dbReference>
<dbReference type="Pfam" id="PF00440">
    <property type="entry name" value="TetR_N"/>
    <property type="match status" value="1"/>
</dbReference>
<dbReference type="PANTHER" id="PTHR43479:SF11">
    <property type="entry name" value="ACREF_ENVCD OPERON REPRESSOR-RELATED"/>
    <property type="match status" value="1"/>
</dbReference>
<feature type="domain" description="HTH tetR-type" evidence="4">
    <location>
        <begin position="15"/>
        <end position="75"/>
    </location>
</feature>
<keyword evidence="2 3" id="KW-0238">DNA-binding</keyword>
<dbReference type="Gene3D" id="1.10.10.60">
    <property type="entry name" value="Homeodomain-like"/>
    <property type="match status" value="1"/>
</dbReference>
<dbReference type="PROSITE" id="PS50977">
    <property type="entry name" value="HTH_TETR_2"/>
    <property type="match status" value="1"/>
</dbReference>
<protein>
    <submittedName>
        <fullName evidence="5">AcrR family transcriptional regulator</fullName>
    </submittedName>
</protein>
<dbReference type="InterPro" id="IPR050624">
    <property type="entry name" value="HTH-type_Tx_Regulator"/>
</dbReference>
<dbReference type="InterPro" id="IPR023772">
    <property type="entry name" value="DNA-bd_HTH_TetR-type_CS"/>
</dbReference>
<dbReference type="Proteomes" id="UP000548423">
    <property type="component" value="Unassembled WGS sequence"/>
</dbReference>
<dbReference type="SUPFAM" id="SSF46689">
    <property type="entry name" value="Homeodomain-like"/>
    <property type="match status" value="1"/>
</dbReference>
<dbReference type="PANTHER" id="PTHR43479">
    <property type="entry name" value="ACREF/ENVCD OPERON REPRESSOR-RELATED"/>
    <property type="match status" value="1"/>
</dbReference>
<reference evidence="6" key="1">
    <citation type="submission" date="2020-07" db="EMBL/GenBank/DDBJ databases">
        <authorList>
            <person name="Partida-Martinez L."/>
            <person name="Huntemann M."/>
            <person name="Clum A."/>
            <person name="Wang J."/>
            <person name="Palaniappan K."/>
            <person name="Ritter S."/>
            <person name="Chen I.-M."/>
            <person name="Stamatis D."/>
            <person name="Reddy T."/>
            <person name="O'Malley R."/>
            <person name="Daum C."/>
            <person name="Shapiro N."/>
            <person name="Ivanova N."/>
            <person name="Kyrpides N."/>
            <person name="Woyke T."/>
        </authorList>
    </citation>
    <scope>NUCLEOTIDE SEQUENCE [LARGE SCALE GENOMIC DNA]</scope>
    <source>
        <strain evidence="6">AT2.8</strain>
    </source>
</reference>
<organism evidence="5 6">
    <name type="scientific">Neobacillus niacini</name>
    <dbReference type="NCBI Taxonomy" id="86668"/>
    <lineage>
        <taxon>Bacteria</taxon>
        <taxon>Bacillati</taxon>
        <taxon>Bacillota</taxon>
        <taxon>Bacilli</taxon>
        <taxon>Bacillales</taxon>
        <taxon>Bacillaceae</taxon>
        <taxon>Neobacillus</taxon>
    </lineage>
</organism>
<accession>A0A852T8S9</accession>
<evidence type="ECO:0000256" key="1">
    <source>
        <dbReference type="ARBA" id="ARBA00022491"/>
    </source>
</evidence>
<dbReference type="GO" id="GO:0003677">
    <property type="term" value="F:DNA binding"/>
    <property type="evidence" value="ECO:0007669"/>
    <property type="project" value="UniProtKB-UniRule"/>
</dbReference>
<keyword evidence="1" id="KW-0678">Repressor</keyword>
<dbReference type="PRINTS" id="PR00455">
    <property type="entry name" value="HTHTETR"/>
</dbReference>
<dbReference type="InterPro" id="IPR036271">
    <property type="entry name" value="Tet_transcr_reg_TetR-rel_C_sf"/>
</dbReference>
<evidence type="ECO:0000259" key="4">
    <source>
        <dbReference type="PROSITE" id="PS50977"/>
    </source>
</evidence>
<dbReference type="Gene3D" id="1.10.357.10">
    <property type="entry name" value="Tetracycline Repressor, domain 2"/>
    <property type="match status" value="1"/>
</dbReference>
<gene>
    <name evidence="5" type="ORF">F4694_000950</name>
</gene>
<sequence>MAKSQEAIIVNRHITLNQNQIMLSAIEVFSEIGYMKATVKDITTRANVGHGTFYHYFKNKNNLLDQLVDELFEKVKHNIEPKTLPENLYETMKDEARRILDFYYQNRGILLALNEAMMVNHHYKEKWLELSERLFKRIERDIKGSMKKGYCHNMNVDVTIRALACMFEGYGNYIMWQPSSPREIEMTAESLTDFCYKAVFKLKA</sequence>
<comment type="caution">
    <text evidence="5">The sequence shown here is derived from an EMBL/GenBank/DDBJ whole genome shotgun (WGS) entry which is preliminary data.</text>
</comment>
<dbReference type="SUPFAM" id="SSF48498">
    <property type="entry name" value="Tetracyclin repressor-like, C-terminal domain"/>
    <property type="match status" value="1"/>
</dbReference>
<proteinExistence type="predicted"/>
<reference evidence="6" key="2">
    <citation type="submission" date="2020-08" db="EMBL/GenBank/DDBJ databases">
        <title>The Agave Microbiome: Exploring the role of microbial communities in plant adaptations to desert environments.</title>
        <authorList>
            <person name="Partida-Martinez L.P."/>
        </authorList>
    </citation>
    <scope>NUCLEOTIDE SEQUENCE [LARGE SCALE GENOMIC DNA]</scope>
    <source>
        <strain evidence="6">AT2.8</strain>
    </source>
</reference>
<evidence type="ECO:0000313" key="6">
    <source>
        <dbReference type="Proteomes" id="UP000548423"/>
    </source>
</evidence>
<dbReference type="PROSITE" id="PS01081">
    <property type="entry name" value="HTH_TETR_1"/>
    <property type="match status" value="1"/>
</dbReference>
<dbReference type="AlphaFoldDB" id="A0A852T8S9"/>
<evidence type="ECO:0000313" key="5">
    <source>
        <dbReference type="EMBL" id="NYE04206.1"/>
    </source>
</evidence>
<name>A0A852T8S9_9BACI</name>
<evidence type="ECO:0000256" key="2">
    <source>
        <dbReference type="ARBA" id="ARBA00023125"/>
    </source>
</evidence>
<evidence type="ECO:0000256" key="3">
    <source>
        <dbReference type="PROSITE-ProRule" id="PRU00335"/>
    </source>
</evidence>